<comment type="subcellular location">
    <subcellularLocation>
        <location evidence="1">Mitochondrion inner membrane</location>
        <topology evidence="1">Multi-pass membrane protein</topology>
    </subcellularLocation>
</comment>
<evidence type="ECO:0000256" key="2">
    <source>
        <dbReference type="ARBA" id="ARBA00006375"/>
    </source>
</evidence>
<evidence type="ECO:0000256" key="7">
    <source>
        <dbReference type="ARBA" id="ARBA00022989"/>
    </source>
</evidence>
<organism evidence="13">
    <name type="scientific">Amphimedon queenslandica</name>
    <name type="common">Sponge</name>
    <dbReference type="NCBI Taxonomy" id="400682"/>
    <lineage>
        <taxon>Eukaryota</taxon>
        <taxon>Metazoa</taxon>
        <taxon>Porifera</taxon>
        <taxon>Demospongiae</taxon>
        <taxon>Heteroscleromorpha</taxon>
        <taxon>Haplosclerida</taxon>
        <taxon>Niphatidae</taxon>
        <taxon>Amphimedon</taxon>
    </lineage>
</organism>
<dbReference type="PANTHER" id="PTHR45671:SF10">
    <property type="entry name" value="SOLUTE CARRIER FAMILY 25 MEMBER 3"/>
    <property type="match status" value="1"/>
</dbReference>
<dbReference type="PROSITE" id="PS50920">
    <property type="entry name" value="SOLCAR"/>
    <property type="match status" value="1"/>
</dbReference>
<dbReference type="PANTHER" id="PTHR45671">
    <property type="entry name" value="SOLUTE CARRIER FAMILY 25 (MITOCHONDRIAL CARRIER PHOSPHATE CARRIER), MEMBER 3, LIKE-RELATED-RELATED"/>
    <property type="match status" value="1"/>
</dbReference>
<feature type="repeat" description="Solcar" evidence="10">
    <location>
        <begin position="7"/>
        <end position="85"/>
    </location>
</feature>
<dbReference type="SUPFAM" id="SSF103506">
    <property type="entry name" value="Mitochondrial carrier"/>
    <property type="match status" value="1"/>
</dbReference>
<protein>
    <recommendedName>
        <fullName evidence="14">Mitochondrial carrier protein</fullName>
    </recommendedName>
</protein>
<evidence type="ECO:0000256" key="9">
    <source>
        <dbReference type="ARBA" id="ARBA00023136"/>
    </source>
</evidence>
<comment type="similarity">
    <text evidence="2 11">Belongs to the mitochondrial carrier (TC 2.A.29) family.</text>
</comment>
<keyword evidence="4 10" id="KW-0812">Transmembrane</keyword>
<evidence type="ECO:0000256" key="10">
    <source>
        <dbReference type="PROSITE-ProRule" id="PRU00282"/>
    </source>
</evidence>
<evidence type="ECO:0008006" key="14">
    <source>
        <dbReference type="Google" id="ProtNLM"/>
    </source>
</evidence>
<dbReference type="InterPro" id="IPR018108">
    <property type="entry name" value="MCP_transmembrane"/>
</dbReference>
<name>A0A1X7UFR1_AMPQE</name>
<evidence type="ECO:0000256" key="3">
    <source>
        <dbReference type="ARBA" id="ARBA00022448"/>
    </source>
</evidence>
<keyword evidence="7 12" id="KW-1133">Transmembrane helix</keyword>
<keyword evidence="6" id="KW-0999">Mitochondrion inner membrane</keyword>
<dbReference type="STRING" id="400682.A0A1X7UFR1"/>
<dbReference type="GO" id="GO:0005315">
    <property type="term" value="F:phosphate transmembrane transporter activity"/>
    <property type="evidence" value="ECO:0007669"/>
    <property type="project" value="InterPro"/>
</dbReference>
<keyword evidence="8" id="KW-0496">Mitochondrion</keyword>
<evidence type="ECO:0000256" key="5">
    <source>
        <dbReference type="ARBA" id="ARBA00022737"/>
    </source>
</evidence>
<dbReference type="Pfam" id="PF00153">
    <property type="entry name" value="Mito_carr"/>
    <property type="match status" value="1"/>
</dbReference>
<dbReference type="GO" id="GO:1990547">
    <property type="term" value="P:mitochondrial phosphate ion transmembrane transport"/>
    <property type="evidence" value="ECO:0007669"/>
    <property type="project" value="InterPro"/>
</dbReference>
<evidence type="ECO:0000256" key="12">
    <source>
        <dbReference type="SAM" id="Phobius"/>
    </source>
</evidence>
<dbReference type="OrthoDB" id="427452at2759"/>
<accession>A0A1X7UFR1</accession>
<dbReference type="InParanoid" id="A0A1X7UFR1"/>
<dbReference type="AlphaFoldDB" id="A0A1X7UFR1"/>
<dbReference type="Gene3D" id="1.50.40.10">
    <property type="entry name" value="Mitochondrial carrier domain"/>
    <property type="match status" value="1"/>
</dbReference>
<dbReference type="EnsemblMetazoa" id="Aqu2.1.26607_001">
    <property type="protein sequence ID" value="Aqu2.1.26607_001"/>
    <property type="gene ID" value="Aqu2.1.26607"/>
</dbReference>
<proteinExistence type="inferred from homology"/>
<keyword evidence="9 10" id="KW-0472">Membrane</keyword>
<evidence type="ECO:0000256" key="1">
    <source>
        <dbReference type="ARBA" id="ARBA00004448"/>
    </source>
</evidence>
<keyword evidence="3 11" id="KW-0813">Transport</keyword>
<feature type="transmembrane region" description="Helical" evidence="12">
    <location>
        <begin position="6"/>
        <end position="26"/>
    </location>
</feature>
<evidence type="ECO:0000256" key="11">
    <source>
        <dbReference type="RuleBase" id="RU000488"/>
    </source>
</evidence>
<evidence type="ECO:0000256" key="6">
    <source>
        <dbReference type="ARBA" id="ARBA00022792"/>
    </source>
</evidence>
<dbReference type="InterPro" id="IPR044677">
    <property type="entry name" value="SLC25A3/Pic2/Mir1-like"/>
</dbReference>
<evidence type="ECO:0000256" key="4">
    <source>
        <dbReference type="ARBA" id="ARBA00022692"/>
    </source>
</evidence>
<evidence type="ECO:0000256" key="8">
    <source>
        <dbReference type="ARBA" id="ARBA00023128"/>
    </source>
</evidence>
<dbReference type="InterPro" id="IPR023395">
    <property type="entry name" value="MCP_dom_sf"/>
</dbReference>
<evidence type="ECO:0000313" key="13">
    <source>
        <dbReference type="EnsemblMetazoa" id="Aqu2.1.26607_001"/>
    </source>
</evidence>
<reference evidence="13" key="1">
    <citation type="submission" date="2017-05" db="UniProtKB">
        <authorList>
            <consortium name="EnsemblMetazoa"/>
        </authorList>
    </citation>
    <scope>IDENTIFICATION</scope>
</reference>
<keyword evidence="5" id="KW-0677">Repeat</keyword>
<sequence length="106" mass="11954">MSLRQAVQLAVTFTSGYIAGVFCTLVSHPFDTVVSKLNSDVGSSPWQTFKSLGFSGMWKGLDPRIAMVGTLTAAQWFVYDTYKIYMRIFRPPPPIIPESFRKKQEI</sequence>
<dbReference type="GO" id="GO:0005743">
    <property type="term" value="C:mitochondrial inner membrane"/>
    <property type="evidence" value="ECO:0007669"/>
    <property type="project" value="UniProtKB-SubCell"/>
</dbReference>